<feature type="domain" description="SHOCT" evidence="1">
    <location>
        <begin position="80"/>
        <end position="104"/>
    </location>
</feature>
<dbReference type="RefSeq" id="WP_244728719.1">
    <property type="nucleotide sequence ID" value="NZ_CP095045.1"/>
</dbReference>
<dbReference type="Proteomes" id="UP000831786">
    <property type="component" value="Chromosome"/>
</dbReference>
<evidence type="ECO:0000313" key="2">
    <source>
        <dbReference type="EMBL" id="UOQ57829.1"/>
    </source>
</evidence>
<proteinExistence type="predicted"/>
<reference evidence="2 3" key="1">
    <citation type="submission" date="2022-04" db="EMBL/GenBank/DDBJ databases">
        <title>Leucobacter sp. isolated from rhizosphere of garlic.</title>
        <authorList>
            <person name="Won M."/>
            <person name="Lee C.-M."/>
            <person name="Woen H.-Y."/>
            <person name="Kwon S.-W."/>
        </authorList>
    </citation>
    <scope>NUCLEOTIDE SEQUENCE [LARGE SCALE GENOMIC DNA]</scope>
    <source>
        <strain evidence="2 3">H21R-40</strain>
    </source>
</reference>
<evidence type="ECO:0000259" key="1">
    <source>
        <dbReference type="Pfam" id="PF09851"/>
    </source>
</evidence>
<dbReference type="EMBL" id="CP095045">
    <property type="protein sequence ID" value="UOQ57829.1"/>
    <property type="molecule type" value="Genomic_DNA"/>
</dbReference>
<keyword evidence="3" id="KW-1185">Reference proteome</keyword>
<name>A0ABY4FNG6_9MICO</name>
<dbReference type="InterPro" id="IPR018649">
    <property type="entry name" value="SHOCT"/>
</dbReference>
<accession>A0ABY4FNG6</accession>
<evidence type="ECO:0000313" key="3">
    <source>
        <dbReference type="Proteomes" id="UP000831786"/>
    </source>
</evidence>
<dbReference type="Pfam" id="PF09851">
    <property type="entry name" value="SHOCT"/>
    <property type="match status" value="1"/>
</dbReference>
<gene>
    <name evidence="2" type="ORF">MUN78_03045</name>
</gene>
<organism evidence="2 3">
    <name type="scientific">Leucobacter allii</name>
    <dbReference type="NCBI Taxonomy" id="2932247"/>
    <lineage>
        <taxon>Bacteria</taxon>
        <taxon>Bacillati</taxon>
        <taxon>Actinomycetota</taxon>
        <taxon>Actinomycetes</taxon>
        <taxon>Micrococcales</taxon>
        <taxon>Microbacteriaceae</taxon>
        <taxon>Leucobacter</taxon>
    </lineage>
</organism>
<sequence length="105" mass="11166">MPLVPRRGRPGLLGLAARAAVVAGTATTVTRGIAAHQRKTARAPFEAAQYEAAQQQMAPKPEQAQAVPAAPCGERMTEFRKLGDLKTQGVLSDAEFETAKARLLQ</sequence>
<protein>
    <submittedName>
        <fullName evidence="2">SHOCT domain-containing protein</fullName>
    </submittedName>
</protein>